<name>A0A6J8A778_MYTCO</name>
<dbReference type="OrthoDB" id="6218832at2759"/>
<sequence length="400" mass="44891">MGETVTSIDEIEFDPEAFTSIFLMQHTLKGCNAFPVLIKHIPELKYIVENPRVLVLKDREQTSLSELYGILTHNTDMVMRTFSTTIDTRRQWECPFAIVVFLRASGGHGSCRLSVSVQTENLANFCSCLEDECMYNRQHGLYVHELKTVAYRHEKVVGFGYIDGTISIYLNGSRVNKFKTAGKDSQGYGTVGMFLEDNNGSYFFTTCTHVIDKDANAYLPHDNSKIGENVFVCHSNAHSNIKNAHKMMDFSLIRVCSDKDVECNLGLKGVSGNFIKRATIFRGDISEILGRRVYKWGSTEPLLQTGKCIGIEEEEFVYVHIDKENFAKPGDSGAIICVGDNRDTTLAAFVLVGEWISREDEKNIYVVYAVIDALDTVEKMQIEMKPCLGTKTVTIVSGSR</sequence>
<accession>A0A6J8A778</accession>
<dbReference type="AlphaFoldDB" id="A0A6J8A778"/>
<keyword evidence="2" id="KW-1185">Reference proteome</keyword>
<protein>
    <submittedName>
        <fullName evidence="1">Uncharacterized protein</fullName>
    </submittedName>
</protein>
<proteinExistence type="predicted"/>
<gene>
    <name evidence="1" type="ORF">MCOR_4848</name>
</gene>
<evidence type="ECO:0000313" key="2">
    <source>
        <dbReference type="Proteomes" id="UP000507470"/>
    </source>
</evidence>
<evidence type="ECO:0000313" key="1">
    <source>
        <dbReference type="EMBL" id="CAC5363404.1"/>
    </source>
</evidence>
<dbReference type="EMBL" id="CACVKT020000843">
    <property type="protein sequence ID" value="CAC5363404.1"/>
    <property type="molecule type" value="Genomic_DNA"/>
</dbReference>
<reference evidence="1 2" key="1">
    <citation type="submission" date="2020-06" db="EMBL/GenBank/DDBJ databases">
        <authorList>
            <person name="Li R."/>
            <person name="Bekaert M."/>
        </authorList>
    </citation>
    <scope>NUCLEOTIDE SEQUENCE [LARGE SCALE GENOMIC DNA]</scope>
    <source>
        <strain evidence="2">wild</strain>
    </source>
</reference>
<organism evidence="1 2">
    <name type="scientific">Mytilus coruscus</name>
    <name type="common">Sea mussel</name>
    <dbReference type="NCBI Taxonomy" id="42192"/>
    <lineage>
        <taxon>Eukaryota</taxon>
        <taxon>Metazoa</taxon>
        <taxon>Spiralia</taxon>
        <taxon>Lophotrochozoa</taxon>
        <taxon>Mollusca</taxon>
        <taxon>Bivalvia</taxon>
        <taxon>Autobranchia</taxon>
        <taxon>Pteriomorphia</taxon>
        <taxon>Mytilida</taxon>
        <taxon>Mytiloidea</taxon>
        <taxon>Mytilidae</taxon>
        <taxon>Mytilinae</taxon>
        <taxon>Mytilus</taxon>
    </lineage>
</organism>
<dbReference type="Proteomes" id="UP000507470">
    <property type="component" value="Unassembled WGS sequence"/>
</dbReference>